<keyword evidence="1" id="KW-1133">Transmembrane helix</keyword>
<name>A0ABW0GQY7_9MICO</name>
<feature type="transmembrane region" description="Helical" evidence="1">
    <location>
        <begin position="54"/>
        <end position="72"/>
    </location>
</feature>
<feature type="transmembrane region" description="Helical" evidence="1">
    <location>
        <begin position="148"/>
        <end position="170"/>
    </location>
</feature>
<evidence type="ECO:0000313" key="3">
    <source>
        <dbReference type="Proteomes" id="UP001596122"/>
    </source>
</evidence>
<sequence>MSARGLLRAGWRVSPAVTLLLVVNVAVLGVSLVGLAVDDTVVTGQPAWQKPLKFALSFVAFAPALLWVFHHVPRSRWVRVALEVTGWAMIVEVVVIALQAARGVMSHFNYTTVLDGTLFTVMAAGVGVFTVCMLVAGTVLARRRLRGPLGLAMTLAVPLMTLGAVTGYSMTSPRPGQDPAAGVVGGHAVGGADGGPGLPLFGWSTEFGDMRVVHFVGLHALQVLPLAAIVLTWLVGRGLLRVGERRMLAVVAVTAVAYLGLMATLFVQAQRGQPVVAPDALTLASAGLLVALPTAVAVALALRPDPTYRAADRPRLGSLLTVG</sequence>
<comment type="caution">
    <text evidence="2">The sequence shown here is derived from an EMBL/GenBank/DDBJ whole genome shotgun (WGS) entry which is preliminary data.</text>
</comment>
<dbReference type="Proteomes" id="UP001596122">
    <property type="component" value="Unassembled WGS sequence"/>
</dbReference>
<keyword evidence="3" id="KW-1185">Reference proteome</keyword>
<keyword evidence="1" id="KW-0472">Membrane</keyword>
<feature type="transmembrane region" description="Helical" evidence="1">
    <location>
        <begin position="247"/>
        <end position="268"/>
    </location>
</feature>
<accession>A0ABW0GQY7</accession>
<keyword evidence="1" id="KW-0812">Transmembrane</keyword>
<dbReference type="EMBL" id="JBHSLD010000025">
    <property type="protein sequence ID" value="MFC5382348.1"/>
    <property type="molecule type" value="Genomic_DNA"/>
</dbReference>
<feature type="transmembrane region" description="Helical" evidence="1">
    <location>
        <begin position="212"/>
        <end position="235"/>
    </location>
</feature>
<evidence type="ECO:0000313" key="2">
    <source>
        <dbReference type="EMBL" id="MFC5382348.1"/>
    </source>
</evidence>
<protein>
    <submittedName>
        <fullName evidence="2">Uncharacterized protein</fullName>
    </submittedName>
</protein>
<dbReference type="RefSeq" id="WP_340270095.1">
    <property type="nucleotide sequence ID" value="NZ_JBBEOG010000005.1"/>
</dbReference>
<feature type="transmembrane region" description="Helical" evidence="1">
    <location>
        <begin position="117"/>
        <end position="141"/>
    </location>
</feature>
<evidence type="ECO:0000256" key="1">
    <source>
        <dbReference type="SAM" id="Phobius"/>
    </source>
</evidence>
<organism evidence="2 3">
    <name type="scientific">Aquipuribacter nitratireducens</name>
    <dbReference type="NCBI Taxonomy" id="650104"/>
    <lineage>
        <taxon>Bacteria</taxon>
        <taxon>Bacillati</taxon>
        <taxon>Actinomycetota</taxon>
        <taxon>Actinomycetes</taxon>
        <taxon>Micrococcales</taxon>
        <taxon>Intrasporangiaceae</taxon>
        <taxon>Aquipuribacter</taxon>
    </lineage>
</organism>
<feature type="transmembrane region" description="Helical" evidence="1">
    <location>
        <begin position="12"/>
        <end position="34"/>
    </location>
</feature>
<reference evidence="3" key="1">
    <citation type="journal article" date="2019" name="Int. J. Syst. Evol. Microbiol.">
        <title>The Global Catalogue of Microorganisms (GCM) 10K type strain sequencing project: providing services to taxonomists for standard genome sequencing and annotation.</title>
        <authorList>
            <consortium name="The Broad Institute Genomics Platform"/>
            <consortium name="The Broad Institute Genome Sequencing Center for Infectious Disease"/>
            <person name="Wu L."/>
            <person name="Ma J."/>
        </authorList>
    </citation>
    <scope>NUCLEOTIDE SEQUENCE [LARGE SCALE GENOMIC DNA]</scope>
    <source>
        <strain evidence="3">CCUG 43114</strain>
    </source>
</reference>
<feature type="transmembrane region" description="Helical" evidence="1">
    <location>
        <begin position="280"/>
        <end position="302"/>
    </location>
</feature>
<proteinExistence type="predicted"/>
<feature type="transmembrane region" description="Helical" evidence="1">
    <location>
        <begin position="84"/>
        <end position="105"/>
    </location>
</feature>
<gene>
    <name evidence="2" type="ORF">ACFPJ6_16405</name>
</gene>